<dbReference type="PANTHER" id="PTHR11437:SF10">
    <property type="entry name" value="ANGIOGENIN-RELATED"/>
    <property type="match status" value="1"/>
</dbReference>
<organism evidence="7 8">
    <name type="scientific">Bos mutus</name>
    <name type="common">wild yak</name>
    <dbReference type="NCBI Taxonomy" id="72004"/>
    <lineage>
        <taxon>Eukaryota</taxon>
        <taxon>Metazoa</taxon>
        <taxon>Chordata</taxon>
        <taxon>Craniata</taxon>
        <taxon>Vertebrata</taxon>
        <taxon>Euteleostomi</taxon>
        <taxon>Mammalia</taxon>
        <taxon>Eutheria</taxon>
        <taxon>Laurasiatheria</taxon>
        <taxon>Artiodactyla</taxon>
        <taxon>Ruminantia</taxon>
        <taxon>Pecora</taxon>
        <taxon>Bovidae</taxon>
        <taxon>Bovinae</taxon>
        <taxon>Bos</taxon>
    </lineage>
</organism>
<dbReference type="CDD" id="cd06265">
    <property type="entry name" value="RNase_A_canonical"/>
    <property type="match status" value="1"/>
</dbReference>
<evidence type="ECO:0000313" key="7">
    <source>
        <dbReference type="EMBL" id="MXQ98018.1"/>
    </source>
</evidence>
<protein>
    <recommendedName>
        <fullName evidence="6">Ribonuclease A-domain domain-containing protein</fullName>
    </recommendedName>
</protein>
<dbReference type="Proteomes" id="UP000322234">
    <property type="component" value="Unassembled WGS sequence"/>
</dbReference>
<evidence type="ECO:0000256" key="3">
    <source>
        <dbReference type="ARBA" id="ARBA00022525"/>
    </source>
</evidence>
<dbReference type="InterPro" id="IPR023412">
    <property type="entry name" value="RNaseA_domain"/>
</dbReference>
<dbReference type="SMART" id="SM00092">
    <property type="entry name" value="RNAse_Pc"/>
    <property type="match status" value="1"/>
</dbReference>
<reference evidence="7" key="1">
    <citation type="submission" date="2019-10" db="EMBL/GenBank/DDBJ databases">
        <title>The sequence and de novo assembly of the wild yak genome.</title>
        <authorList>
            <person name="Liu Y."/>
        </authorList>
    </citation>
    <scope>NUCLEOTIDE SEQUENCE [LARGE SCALE GENOMIC DNA]</scope>
    <source>
        <strain evidence="7">WY2019</strain>
    </source>
</reference>
<keyword evidence="3" id="KW-0964">Secreted</keyword>
<keyword evidence="4" id="KW-1015">Disulfide bond</keyword>
<feature type="domain" description="Ribonuclease A-domain" evidence="6">
    <location>
        <begin position="37"/>
        <end position="159"/>
    </location>
</feature>
<evidence type="ECO:0000259" key="6">
    <source>
        <dbReference type="SMART" id="SM00092"/>
    </source>
</evidence>
<keyword evidence="5" id="KW-0732">Signal</keyword>
<dbReference type="GO" id="GO:0004540">
    <property type="term" value="F:RNA nuclease activity"/>
    <property type="evidence" value="ECO:0007669"/>
    <property type="project" value="TreeGrafter"/>
</dbReference>
<name>A0A6B0S635_9CETA</name>
<evidence type="ECO:0000256" key="2">
    <source>
        <dbReference type="ARBA" id="ARBA00005600"/>
    </source>
</evidence>
<comment type="caution">
    <text evidence="7">The sequence shown here is derived from an EMBL/GenBank/DDBJ whole genome shotgun (WGS) entry which is preliminary data.</text>
</comment>
<dbReference type="EMBL" id="VBQZ03000215">
    <property type="protein sequence ID" value="MXQ98018.1"/>
    <property type="molecule type" value="Genomic_DNA"/>
</dbReference>
<sequence length="159" mass="18191">MEPKNLTPVPTPKCLVFDKSMLLTWTLLLFLLMDQPSFSEAQDLLHHQTDRPRTKISANHKYYCDLMMKARGLATDQSCKKNKTFVHSVSPGTRGLCEGPAVTCRKMSEVYNCHLIIFKVTQCNLYPEAVPPHCYYEGVTFQMDVRIVCVGKRPIHLDE</sequence>
<dbReference type="GO" id="GO:0050830">
    <property type="term" value="P:defense response to Gram-positive bacterium"/>
    <property type="evidence" value="ECO:0007669"/>
    <property type="project" value="TreeGrafter"/>
</dbReference>
<dbReference type="GO" id="GO:0005576">
    <property type="term" value="C:extracellular region"/>
    <property type="evidence" value="ECO:0007669"/>
    <property type="project" value="UniProtKB-SubCell"/>
</dbReference>
<evidence type="ECO:0000256" key="5">
    <source>
        <dbReference type="SAM" id="SignalP"/>
    </source>
</evidence>
<feature type="signal peptide" evidence="5">
    <location>
        <begin position="1"/>
        <end position="41"/>
    </location>
</feature>
<dbReference type="GO" id="GO:0003676">
    <property type="term" value="F:nucleic acid binding"/>
    <property type="evidence" value="ECO:0007669"/>
    <property type="project" value="InterPro"/>
</dbReference>
<dbReference type="InterPro" id="IPR036816">
    <property type="entry name" value="RNaseA-like_dom_sf"/>
</dbReference>
<evidence type="ECO:0000256" key="4">
    <source>
        <dbReference type="ARBA" id="ARBA00023157"/>
    </source>
</evidence>
<dbReference type="Pfam" id="PF00074">
    <property type="entry name" value="RnaseA"/>
    <property type="match status" value="1"/>
</dbReference>
<accession>A0A6B0S635</accession>
<dbReference type="SUPFAM" id="SSF54076">
    <property type="entry name" value="RNase A-like"/>
    <property type="match status" value="1"/>
</dbReference>
<evidence type="ECO:0000256" key="1">
    <source>
        <dbReference type="ARBA" id="ARBA00004613"/>
    </source>
</evidence>
<keyword evidence="8" id="KW-1185">Reference proteome</keyword>
<dbReference type="AlphaFoldDB" id="A0A6B0S635"/>
<gene>
    <name evidence="7" type="ORF">E5288_WYG020077</name>
</gene>
<dbReference type="InterPro" id="IPR001427">
    <property type="entry name" value="RNaseA"/>
</dbReference>
<proteinExistence type="inferred from homology"/>
<comment type="subcellular location">
    <subcellularLocation>
        <location evidence="1">Secreted</location>
    </subcellularLocation>
</comment>
<feature type="chain" id="PRO_5025625549" description="Ribonuclease A-domain domain-containing protein" evidence="5">
    <location>
        <begin position="42"/>
        <end position="159"/>
    </location>
</feature>
<comment type="similarity">
    <text evidence="2">Belongs to the pancreatic ribonuclease family.</text>
</comment>
<evidence type="ECO:0000313" key="8">
    <source>
        <dbReference type="Proteomes" id="UP000322234"/>
    </source>
</evidence>
<dbReference type="PANTHER" id="PTHR11437">
    <property type="entry name" value="RIBONUCLEASE"/>
    <property type="match status" value="1"/>
</dbReference>
<dbReference type="Gene3D" id="3.10.130.10">
    <property type="entry name" value="Ribonuclease A-like domain"/>
    <property type="match status" value="1"/>
</dbReference>